<keyword evidence="2" id="KW-1185">Reference proteome</keyword>
<accession>A0A197JJJ3</accession>
<reference evidence="1 2" key="1">
    <citation type="submission" date="2016-05" db="EMBL/GenBank/DDBJ databases">
        <title>Genome sequencing reveals origins of a unique bacterial endosymbiosis in the earliest lineages of terrestrial Fungi.</title>
        <authorList>
            <consortium name="DOE Joint Genome Institute"/>
            <person name="Uehling J."/>
            <person name="Gryganskyi A."/>
            <person name="Hameed K."/>
            <person name="Tschaplinski T."/>
            <person name="Misztal P."/>
            <person name="Wu S."/>
            <person name="Desiro A."/>
            <person name="Vande Pol N."/>
            <person name="Du Z.-Y."/>
            <person name="Zienkiewicz A."/>
            <person name="Zienkiewicz K."/>
            <person name="Morin E."/>
            <person name="Tisserant E."/>
            <person name="Splivallo R."/>
            <person name="Hainaut M."/>
            <person name="Henrissat B."/>
            <person name="Ohm R."/>
            <person name="Kuo A."/>
            <person name="Yan J."/>
            <person name="Lipzen A."/>
            <person name="Nolan M."/>
            <person name="Labutti K."/>
            <person name="Barry K."/>
            <person name="Goldstein A."/>
            <person name="Labbe J."/>
            <person name="Schadt C."/>
            <person name="Tuskan G."/>
            <person name="Grigoriev I."/>
            <person name="Martin F."/>
            <person name="Vilgalys R."/>
            <person name="Bonito G."/>
        </authorList>
    </citation>
    <scope>NUCLEOTIDE SEQUENCE [LARGE SCALE GENOMIC DNA]</scope>
    <source>
        <strain evidence="1 2">AG-77</strain>
    </source>
</reference>
<dbReference type="AlphaFoldDB" id="A0A197JJJ3"/>
<gene>
    <name evidence="1" type="ORF">K457DRAFT_23915</name>
</gene>
<dbReference type="EMBL" id="KV442090">
    <property type="protein sequence ID" value="OAQ24676.1"/>
    <property type="molecule type" value="Genomic_DNA"/>
</dbReference>
<dbReference type="Proteomes" id="UP000078512">
    <property type="component" value="Unassembled WGS sequence"/>
</dbReference>
<proteinExistence type="predicted"/>
<name>A0A197JJJ3_9FUNG</name>
<organism evidence="1 2">
    <name type="scientific">Linnemannia elongata AG-77</name>
    <dbReference type="NCBI Taxonomy" id="1314771"/>
    <lineage>
        <taxon>Eukaryota</taxon>
        <taxon>Fungi</taxon>
        <taxon>Fungi incertae sedis</taxon>
        <taxon>Mucoromycota</taxon>
        <taxon>Mortierellomycotina</taxon>
        <taxon>Mortierellomycetes</taxon>
        <taxon>Mortierellales</taxon>
        <taxon>Mortierellaceae</taxon>
        <taxon>Linnemannia</taxon>
    </lineage>
</organism>
<evidence type="ECO:0000313" key="1">
    <source>
        <dbReference type="EMBL" id="OAQ24676.1"/>
    </source>
</evidence>
<evidence type="ECO:0000313" key="2">
    <source>
        <dbReference type="Proteomes" id="UP000078512"/>
    </source>
</evidence>
<protein>
    <submittedName>
        <fullName evidence="1">Uncharacterized protein</fullName>
    </submittedName>
</protein>
<sequence>MAMSIRRLRMFLGRILQLPRHADHTPILLPDIVVSHNELPPIQAPPFQGRLAAVQVQQEALVIDAVQEQDTEDYAVETENMQVDFEFEEETQQR</sequence>